<dbReference type="EMBL" id="CM043017">
    <property type="protein sequence ID" value="KAI4465099.1"/>
    <property type="molecule type" value="Genomic_DNA"/>
</dbReference>
<comment type="caution">
    <text evidence="1">The sequence shown here is derived from an EMBL/GenBank/DDBJ whole genome shotgun (WGS) entry which is preliminary data.</text>
</comment>
<gene>
    <name evidence="1" type="ORF">MML48_3g00018039</name>
</gene>
<dbReference type="Proteomes" id="UP001056778">
    <property type="component" value="Chromosome 3"/>
</dbReference>
<evidence type="ECO:0000313" key="2">
    <source>
        <dbReference type="Proteomes" id="UP001056778"/>
    </source>
</evidence>
<name>A0ACB9TE85_HOLOL</name>
<keyword evidence="2" id="KW-1185">Reference proteome</keyword>
<evidence type="ECO:0000313" key="1">
    <source>
        <dbReference type="EMBL" id="KAI4465099.1"/>
    </source>
</evidence>
<sequence length="183" mass="20754">MAQQSYIKSLFSKLVSAGKKSLSVELYSHLPYDLEAFYQINPSFCSITWAHGDLSNFAGLSTIRLCKKLHQNSTNVIMHVGGKKFNQLEALTTFQKMKDMGVKNILAIRGGPILKTDNPDCDFPYGLQFLQFLRKEFGTYFNIGTTGYPIGHPSAADPVKDIDYLKEKVKKYMHSQKLYQLNK</sequence>
<protein>
    <submittedName>
        <fullName evidence="1">Methylenetetrahydrofolate reductase</fullName>
    </submittedName>
</protein>
<proteinExistence type="predicted"/>
<organism evidence="1 2">
    <name type="scientific">Holotrichia oblita</name>
    <name type="common">Chafer beetle</name>
    <dbReference type="NCBI Taxonomy" id="644536"/>
    <lineage>
        <taxon>Eukaryota</taxon>
        <taxon>Metazoa</taxon>
        <taxon>Ecdysozoa</taxon>
        <taxon>Arthropoda</taxon>
        <taxon>Hexapoda</taxon>
        <taxon>Insecta</taxon>
        <taxon>Pterygota</taxon>
        <taxon>Neoptera</taxon>
        <taxon>Endopterygota</taxon>
        <taxon>Coleoptera</taxon>
        <taxon>Polyphaga</taxon>
        <taxon>Scarabaeiformia</taxon>
        <taxon>Scarabaeidae</taxon>
        <taxon>Melolonthinae</taxon>
        <taxon>Holotrichia</taxon>
    </lineage>
</organism>
<reference evidence="1" key="1">
    <citation type="submission" date="2022-04" db="EMBL/GenBank/DDBJ databases">
        <title>Chromosome-scale genome assembly of Holotrichia oblita Faldermann.</title>
        <authorList>
            <person name="Rongchong L."/>
        </authorList>
    </citation>
    <scope>NUCLEOTIDE SEQUENCE</scope>
    <source>
        <strain evidence="1">81SQS9</strain>
    </source>
</reference>
<accession>A0ACB9TE85</accession>